<name>A0AAX6EJJ2_IRIPA</name>
<dbReference type="SUPFAM" id="SSF52058">
    <property type="entry name" value="L domain-like"/>
    <property type="match status" value="1"/>
</dbReference>
<dbReference type="PANTHER" id="PTHR48060:SF21">
    <property type="entry name" value="L DOMAIN-LIKE PROTEIN"/>
    <property type="match status" value="1"/>
</dbReference>
<accession>A0AAX6EJJ2</accession>
<reference evidence="2" key="1">
    <citation type="journal article" date="2023" name="GigaByte">
        <title>Genome assembly of the bearded iris, Iris pallida Lam.</title>
        <authorList>
            <person name="Bruccoleri R.E."/>
            <person name="Oakeley E.J."/>
            <person name="Faust A.M.E."/>
            <person name="Altorfer M."/>
            <person name="Dessus-Babus S."/>
            <person name="Burckhardt D."/>
            <person name="Oertli M."/>
            <person name="Naumann U."/>
            <person name="Petersen F."/>
            <person name="Wong J."/>
        </authorList>
    </citation>
    <scope>NUCLEOTIDE SEQUENCE</scope>
    <source>
        <strain evidence="2">GSM-AAB239-AS_SAM_17_03QT</strain>
    </source>
</reference>
<dbReference type="AlphaFoldDB" id="A0AAX6EJJ2"/>
<proteinExistence type="predicted"/>
<keyword evidence="2" id="KW-0675">Receptor</keyword>
<keyword evidence="2" id="KW-0418">Kinase</keyword>
<dbReference type="GO" id="GO:0016301">
    <property type="term" value="F:kinase activity"/>
    <property type="evidence" value="ECO:0007669"/>
    <property type="project" value="UniProtKB-KW"/>
</dbReference>
<keyword evidence="2" id="KW-0808">Transferase</keyword>
<keyword evidence="3" id="KW-1185">Reference proteome</keyword>
<keyword evidence="1" id="KW-0732">Signal</keyword>
<reference evidence="2" key="2">
    <citation type="submission" date="2023-04" db="EMBL/GenBank/DDBJ databases">
        <authorList>
            <person name="Bruccoleri R.E."/>
            <person name="Oakeley E.J."/>
            <person name="Faust A.-M."/>
            <person name="Dessus-Babus S."/>
            <person name="Altorfer M."/>
            <person name="Burckhardt D."/>
            <person name="Oertli M."/>
            <person name="Naumann U."/>
            <person name="Petersen F."/>
            <person name="Wong J."/>
        </authorList>
    </citation>
    <scope>NUCLEOTIDE SEQUENCE</scope>
    <source>
        <strain evidence="2">GSM-AAB239-AS_SAM_17_03QT</strain>
        <tissue evidence="2">Leaf</tissue>
    </source>
</reference>
<gene>
    <name evidence="2" type="ORF">M6B38_186925</name>
</gene>
<organism evidence="2 3">
    <name type="scientific">Iris pallida</name>
    <name type="common">Sweet iris</name>
    <dbReference type="NCBI Taxonomy" id="29817"/>
    <lineage>
        <taxon>Eukaryota</taxon>
        <taxon>Viridiplantae</taxon>
        <taxon>Streptophyta</taxon>
        <taxon>Embryophyta</taxon>
        <taxon>Tracheophyta</taxon>
        <taxon>Spermatophyta</taxon>
        <taxon>Magnoliopsida</taxon>
        <taxon>Liliopsida</taxon>
        <taxon>Asparagales</taxon>
        <taxon>Iridaceae</taxon>
        <taxon>Iridoideae</taxon>
        <taxon>Irideae</taxon>
        <taxon>Iris</taxon>
    </lineage>
</organism>
<comment type="caution">
    <text evidence="2">The sequence shown here is derived from an EMBL/GenBank/DDBJ whole genome shotgun (WGS) entry which is preliminary data.</text>
</comment>
<dbReference type="EMBL" id="JANAVB010036018">
    <property type="protein sequence ID" value="KAJ6804203.1"/>
    <property type="molecule type" value="Genomic_DNA"/>
</dbReference>
<dbReference type="InterPro" id="IPR053211">
    <property type="entry name" value="DNA_repair-toleration"/>
</dbReference>
<dbReference type="PANTHER" id="PTHR48060">
    <property type="entry name" value="DNA DAMAGE-REPAIR/TOLERATION PROTEIN DRT100"/>
    <property type="match status" value="1"/>
</dbReference>
<evidence type="ECO:0000256" key="1">
    <source>
        <dbReference type="ARBA" id="ARBA00022729"/>
    </source>
</evidence>
<protein>
    <submittedName>
        <fullName evidence="2">Receptor-like protein kinase</fullName>
    </submittedName>
</protein>
<dbReference type="Gene3D" id="3.80.10.10">
    <property type="entry name" value="Ribonuclease Inhibitor"/>
    <property type="match status" value="1"/>
</dbReference>
<dbReference type="Proteomes" id="UP001140949">
    <property type="component" value="Unassembled WGS sequence"/>
</dbReference>
<dbReference type="InterPro" id="IPR032675">
    <property type="entry name" value="LRR_dom_sf"/>
</dbReference>
<sequence>MFMHLYSQATNPYSSSWHCSCCMHFYSQRHLPLQHYRTTPPTSHPCSLSKPLSLVVVMLLLTTSSQQTGPRTPPSAPGLASAAADVGCSRRRPRVISLNLSSFFLQGTISLHLFDLSFLSSLDLSNNSLSGTILKTLGRLPRLVTLILQ</sequence>
<evidence type="ECO:0000313" key="2">
    <source>
        <dbReference type="EMBL" id="KAJ6804203.1"/>
    </source>
</evidence>
<evidence type="ECO:0000313" key="3">
    <source>
        <dbReference type="Proteomes" id="UP001140949"/>
    </source>
</evidence>